<evidence type="ECO:0000256" key="1">
    <source>
        <dbReference type="SAM" id="MobiDB-lite"/>
    </source>
</evidence>
<sequence>MANIQISKLLPAGYELFNDDAGFLDELATQELQSVVGGGHHSCHNHHKHKSHSGSYNNYSNHKSQSWW</sequence>
<accession>A0A3S1IH79</accession>
<organism evidence="2 3">
    <name type="scientific">Trichormus variabilis SAG 1403-4b</name>
    <dbReference type="NCBI Taxonomy" id="447716"/>
    <lineage>
        <taxon>Bacteria</taxon>
        <taxon>Bacillati</taxon>
        <taxon>Cyanobacteriota</taxon>
        <taxon>Cyanophyceae</taxon>
        <taxon>Nostocales</taxon>
        <taxon>Nostocaceae</taxon>
        <taxon>Trichormus</taxon>
    </lineage>
</organism>
<dbReference type="AlphaFoldDB" id="A0A3S1IH79"/>
<feature type="compositionally biased region" description="Low complexity" evidence="1">
    <location>
        <begin position="53"/>
        <end position="68"/>
    </location>
</feature>
<evidence type="ECO:0000313" key="3">
    <source>
        <dbReference type="Proteomes" id="UP000276103"/>
    </source>
</evidence>
<evidence type="ECO:0000313" key="2">
    <source>
        <dbReference type="EMBL" id="RUS97349.1"/>
    </source>
</evidence>
<dbReference type="RefSeq" id="WP_127053883.1">
    <property type="nucleotide sequence ID" value="NZ_RSCM01000005.1"/>
</dbReference>
<feature type="region of interest" description="Disordered" evidence="1">
    <location>
        <begin position="37"/>
        <end position="68"/>
    </location>
</feature>
<comment type="caution">
    <text evidence="2">The sequence shown here is derived from an EMBL/GenBank/DDBJ whole genome shotgun (WGS) entry which is preliminary data.</text>
</comment>
<protein>
    <recommendedName>
        <fullName evidence="4">Bacteriocin</fullName>
    </recommendedName>
</protein>
<proteinExistence type="predicted"/>
<feature type="compositionally biased region" description="Basic residues" evidence="1">
    <location>
        <begin position="41"/>
        <end position="52"/>
    </location>
</feature>
<gene>
    <name evidence="2" type="ORF">DSM107003_20900</name>
</gene>
<dbReference type="Proteomes" id="UP000276103">
    <property type="component" value="Unassembled WGS sequence"/>
</dbReference>
<dbReference type="EMBL" id="RSCM01000005">
    <property type="protein sequence ID" value="RUS97349.1"/>
    <property type="molecule type" value="Genomic_DNA"/>
</dbReference>
<name>A0A3S1IH79_ANAVA</name>
<keyword evidence="3" id="KW-1185">Reference proteome</keyword>
<evidence type="ECO:0008006" key="4">
    <source>
        <dbReference type="Google" id="ProtNLM"/>
    </source>
</evidence>
<dbReference type="OrthoDB" id="495720at2"/>
<reference evidence="2 3" key="1">
    <citation type="journal article" date="2019" name="Genome Biol. Evol.">
        <title>Day and night: Metabolic profiles and evolutionary relationships of six axenic non-marine cyanobacteria.</title>
        <authorList>
            <person name="Will S.E."/>
            <person name="Henke P."/>
            <person name="Boedeker C."/>
            <person name="Huang S."/>
            <person name="Brinkmann H."/>
            <person name="Rohde M."/>
            <person name="Jarek M."/>
            <person name="Friedl T."/>
            <person name="Seufert S."/>
            <person name="Schumacher M."/>
            <person name="Overmann J."/>
            <person name="Neumann-Schaal M."/>
            <person name="Petersen J."/>
        </authorList>
    </citation>
    <scope>NUCLEOTIDE SEQUENCE [LARGE SCALE GENOMIC DNA]</scope>
    <source>
        <strain evidence="2 3">SAG 1403-4b</strain>
    </source>
</reference>